<feature type="domain" description="Metallo-beta-lactamase" evidence="2">
    <location>
        <begin position="34"/>
        <end position="203"/>
    </location>
</feature>
<organism evidence="3 4">
    <name type="scientific">Idiomarina aquatica</name>
    <dbReference type="NCBI Taxonomy" id="1327752"/>
    <lineage>
        <taxon>Bacteria</taxon>
        <taxon>Pseudomonadati</taxon>
        <taxon>Pseudomonadota</taxon>
        <taxon>Gammaproteobacteria</taxon>
        <taxon>Alteromonadales</taxon>
        <taxon>Idiomarinaceae</taxon>
        <taxon>Idiomarina</taxon>
    </lineage>
</organism>
<evidence type="ECO:0000313" key="3">
    <source>
        <dbReference type="EMBL" id="RUO39703.1"/>
    </source>
</evidence>
<dbReference type="Pfam" id="PF00753">
    <property type="entry name" value="Lactamase_B"/>
    <property type="match status" value="1"/>
</dbReference>
<dbReference type="Proteomes" id="UP000286680">
    <property type="component" value="Unassembled WGS sequence"/>
</dbReference>
<protein>
    <submittedName>
        <fullName evidence="3">MBL fold metallo-hydrolase</fullName>
    </submittedName>
</protein>
<evidence type="ECO:0000259" key="2">
    <source>
        <dbReference type="SMART" id="SM00849"/>
    </source>
</evidence>
<dbReference type="SUPFAM" id="SSF56281">
    <property type="entry name" value="Metallo-hydrolase/oxidoreductase"/>
    <property type="match status" value="1"/>
</dbReference>
<dbReference type="InterPro" id="IPR036866">
    <property type="entry name" value="RibonucZ/Hydroxyglut_hydro"/>
</dbReference>
<evidence type="ECO:0000256" key="1">
    <source>
        <dbReference type="ARBA" id="ARBA00005250"/>
    </source>
</evidence>
<comment type="similarity">
    <text evidence="1">Belongs to the metallo-beta-lactamase superfamily. Class-B beta-lactamase family.</text>
</comment>
<dbReference type="GO" id="GO:0017001">
    <property type="term" value="P:antibiotic catabolic process"/>
    <property type="evidence" value="ECO:0007669"/>
    <property type="project" value="UniProtKB-ARBA"/>
</dbReference>
<accession>A0AA94EDU8</accession>
<dbReference type="PANTHER" id="PTHR42951:SF4">
    <property type="entry name" value="ACYL-COENZYME A THIOESTERASE MBLAC2"/>
    <property type="match status" value="1"/>
</dbReference>
<gene>
    <name evidence="3" type="ORF">CWE23_13560</name>
</gene>
<sequence length="278" mass="31718">MLFISLLVYSGCLSAADYRIERVKENVYRFSAGHYHSVFMVTQSGVFVTDPINPKAAAYLKQQIKQRFNQPIRYMAYSHNHIDHTLGGEQLADAEVEILAHEYAAEDLEWTQTPTVLPTQTFADGMTVKLGDSSVQLNYHGPNNGRGSVSMRFMPANVLYVVDWIVIGRMPYKDLPGYDIHGMIHSTQEILRQPAFDVFVGGHAEMGTRHDVQRYLNYLQDLYLAVVEGMLDGKSLAELQAEIKLDDYRDLAMYEEWLPLNIKGVHDTLLAMSYFDRR</sequence>
<dbReference type="Gene3D" id="3.60.15.10">
    <property type="entry name" value="Ribonuclease Z/Hydroxyacylglutathione hydrolase-like"/>
    <property type="match status" value="1"/>
</dbReference>
<proteinExistence type="inferred from homology"/>
<dbReference type="InterPro" id="IPR050855">
    <property type="entry name" value="NDM-1-like"/>
</dbReference>
<reference evidence="4" key="1">
    <citation type="journal article" date="2018" name="Front. Microbiol.">
        <title>Genome-Based Analysis Reveals the Taxonomy and Diversity of the Family Idiomarinaceae.</title>
        <authorList>
            <person name="Liu Y."/>
            <person name="Lai Q."/>
            <person name="Shao Z."/>
        </authorList>
    </citation>
    <scope>NUCLEOTIDE SEQUENCE [LARGE SCALE GENOMIC DNA]</scope>
    <source>
        <strain evidence="4">SN-14</strain>
    </source>
</reference>
<dbReference type="AlphaFoldDB" id="A0AA94EDU8"/>
<dbReference type="PANTHER" id="PTHR42951">
    <property type="entry name" value="METALLO-BETA-LACTAMASE DOMAIN-CONTAINING"/>
    <property type="match status" value="1"/>
</dbReference>
<dbReference type="SMART" id="SM00849">
    <property type="entry name" value="Lactamase_B"/>
    <property type="match status" value="1"/>
</dbReference>
<dbReference type="InterPro" id="IPR001279">
    <property type="entry name" value="Metallo-B-lactamas"/>
</dbReference>
<evidence type="ECO:0000313" key="4">
    <source>
        <dbReference type="Proteomes" id="UP000286680"/>
    </source>
</evidence>
<keyword evidence="4" id="KW-1185">Reference proteome</keyword>
<dbReference type="EMBL" id="PIPS01000006">
    <property type="protein sequence ID" value="RUO39703.1"/>
    <property type="molecule type" value="Genomic_DNA"/>
</dbReference>
<comment type="caution">
    <text evidence="3">The sequence shown here is derived from an EMBL/GenBank/DDBJ whole genome shotgun (WGS) entry which is preliminary data.</text>
</comment>
<name>A0AA94EDU8_9GAMM</name>